<protein>
    <submittedName>
        <fullName evidence="1">Uncharacterized protein</fullName>
    </submittedName>
</protein>
<reference evidence="1" key="1">
    <citation type="journal article" date="2015" name="Nature">
        <title>Complex archaea that bridge the gap between prokaryotes and eukaryotes.</title>
        <authorList>
            <person name="Spang A."/>
            <person name="Saw J.H."/>
            <person name="Jorgensen S.L."/>
            <person name="Zaremba-Niedzwiedzka K."/>
            <person name="Martijn J."/>
            <person name="Lind A.E."/>
            <person name="van Eijk R."/>
            <person name="Schleper C."/>
            <person name="Guy L."/>
            <person name="Ettema T.J."/>
        </authorList>
    </citation>
    <scope>NUCLEOTIDE SEQUENCE</scope>
</reference>
<gene>
    <name evidence="1" type="ORF">LCGC14_0768580</name>
</gene>
<accession>A0A0F9PZ36</accession>
<dbReference type="AlphaFoldDB" id="A0A0F9PZ36"/>
<comment type="caution">
    <text evidence="1">The sequence shown here is derived from an EMBL/GenBank/DDBJ whole genome shotgun (WGS) entry which is preliminary data.</text>
</comment>
<name>A0A0F9PZ36_9ZZZZ</name>
<dbReference type="EMBL" id="LAZR01001932">
    <property type="protein sequence ID" value="KKN36935.1"/>
    <property type="molecule type" value="Genomic_DNA"/>
</dbReference>
<proteinExistence type="predicted"/>
<organism evidence="1">
    <name type="scientific">marine sediment metagenome</name>
    <dbReference type="NCBI Taxonomy" id="412755"/>
    <lineage>
        <taxon>unclassified sequences</taxon>
        <taxon>metagenomes</taxon>
        <taxon>ecological metagenomes</taxon>
    </lineage>
</organism>
<sequence>MPTIKSPSPTPQQLNVLAHSLARRITQQPADVDDLVQEALFSYHRSSVHKKSFALARTLLQRCMWIYWSGGWRYSGARHREDFPLTAAPPDKMLQDPQGAWNNALDLDAYLNALEVMEGMLARRVAENLLQPQDERYCKLLRITARRKARLKQRGSKHIRPSHVQLRTAFKLTRTEWHRTLHRIRQFTADYLAERMLDPATLPINVLRYRKA</sequence>
<evidence type="ECO:0000313" key="1">
    <source>
        <dbReference type="EMBL" id="KKN36935.1"/>
    </source>
</evidence>